<dbReference type="AlphaFoldDB" id="A0A1H3B3T6"/>
<accession>A0A1H3B3T6</accession>
<dbReference type="STRING" id="762486.SAMN05444411_10513"/>
<proteinExistence type="predicted"/>
<organism evidence="1 2">
    <name type="scientific">Lutibacter oricola</name>
    <dbReference type="NCBI Taxonomy" id="762486"/>
    <lineage>
        <taxon>Bacteria</taxon>
        <taxon>Pseudomonadati</taxon>
        <taxon>Bacteroidota</taxon>
        <taxon>Flavobacteriia</taxon>
        <taxon>Flavobacteriales</taxon>
        <taxon>Flavobacteriaceae</taxon>
        <taxon>Lutibacter</taxon>
    </lineage>
</organism>
<dbReference type="RefSeq" id="WP_090123158.1">
    <property type="nucleotide sequence ID" value="NZ_FNNJ01000005.1"/>
</dbReference>
<sequence length="135" mass="15217">MKKIIIALGLVIGVSTSIISQNIYLKKTELDKVLCKNWDVDHAIMSGLTIKKLAVNADFEIEFNLDGTFEIYKETGEVREGLWLFNSKKHYVVLVENDEPIGIVKSCRKGILDIQFSSEKDDSAIANLEVFLKPL</sequence>
<reference evidence="1 2" key="1">
    <citation type="submission" date="2016-10" db="EMBL/GenBank/DDBJ databases">
        <authorList>
            <person name="de Groot N.N."/>
        </authorList>
    </citation>
    <scope>NUCLEOTIDE SEQUENCE [LARGE SCALE GENOMIC DNA]</scope>
    <source>
        <strain evidence="1 2">DSM 24956</strain>
    </source>
</reference>
<evidence type="ECO:0000313" key="2">
    <source>
        <dbReference type="Proteomes" id="UP000199595"/>
    </source>
</evidence>
<protein>
    <recommendedName>
        <fullName evidence="3">Lipocalin-like domain-containing protein</fullName>
    </recommendedName>
</protein>
<dbReference type="Proteomes" id="UP000199595">
    <property type="component" value="Unassembled WGS sequence"/>
</dbReference>
<keyword evidence="2" id="KW-1185">Reference proteome</keyword>
<name>A0A1H3B3T6_9FLAO</name>
<dbReference type="EMBL" id="FNNJ01000005">
    <property type="protein sequence ID" value="SDX36616.1"/>
    <property type="molecule type" value="Genomic_DNA"/>
</dbReference>
<evidence type="ECO:0008006" key="3">
    <source>
        <dbReference type="Google" id="ProtNLM"/>
    </source>
</evidence>
<dbReference type="OrthoDB" id="1351789at2"/>
<evidence type="ECO:0000313" key="1">
    <source>
        <dbReference type="EMBL" id="SDX36616.1"/>
    </source>
</evidence>
<gene>
    <name evidence="1" type="ORF">SAMN05444411_10513</name>
</gene>